<dbReference type="GO" id="GO:0000139">
    <property type="term" value="C:Golgi membrane"/>
    <property type="evidence" value="ECO:0007669"/>
    <property type="project" value="UniProtKB-SubCell"/>
</dbReference>
<dbReference type="InterPro" id="IPR027417">
    <property type="entry name" value="P-loop_NTPase"/>
</dbReference>
<comment type="caution">
    <text evidence="10">The sequence shown here is derived from an EMBL/GenBank/DDBJ whole genome shotgun (WGS) entry which is preliminary data.</text>
</comment>
<dbReference type="Pfam" id="PF03567">
    <property type="entry name" value="Sulfotransfer_2"/>
    <property type="match status" value="1"/>
</dbReference>
<keyword evidence="11" id="KW-1185">Reference proteome</keyword>
<dbReference type="PANTHER" id="PTHR12129:SF15">
    <property type="entry name" value="URONYL 2-SULFOTRANSFERASE"/>
    <property type="match status" value="1"/>
</dbReference>
<dbReference type="PANTHER" id="PTHR12129">
    <property type="entry name" value="HEPARAN SULFATE 2-O-SULFOTRANSFERASE"/>
    <property type="match status" value="1"/>
</dbReference>
<evidence type="ECO:0000256" key="5">
    <source>
        <dbReference type="ARBA" id="ARBA00022968"/>
    </source>
</evidence>
<dbReference type="EMBL" id="CAIIXF020000002">
    <property type="protein sequence ID" value="CAH1776748.1"/>
    <property type="molecule type" value="Genomic_DNA"/>
</dbReference>
<name>A0A8J1XJ01_OWEFU</name>
<evidence type="ECO:0000256" key="7">
    <source>
        <dbReference type="ARBA" id="ARBA00023034"/>
    </source>
</evidence>
<comment type="similarity">
    <text evidence="2">Belongs to the sulfotransferase 3 family.</text>
</comment>
<dbReference type="AlphaFoldDB" id="A0A8J1XJ01"/>
<keyword evidence="6" id="KW-1133">Transmembrane helix</keyword>
<sequence length="351" mass="40933">MGRKKCFIFVVVTNAILICLQAVFWISKDVIQNVTPIRNYELRRHKMANISISRCNNSSGNLIGYEQDNRDKTLIVYSEMPKCGSRTFIIILSHVCKYSKHYSTEYTWPTPSHNVLKSVESKRKFVSTKILPRRPYIFMGHLSFLDFVELGYKQPLYIDIVRDPVERWISLFYSKRASRFHIDRLKLTHKEINQTIEGCLQIWISLTGCSGRSVKATADCLKSKPYKGCREEQVISMYPIWFSGRYINSSQVSVKKAKTNIEKYYTLIGLTEYFDETLKAMETILPGFTNELSNTYKMVDNAQVGRNKVKPSNESFALLRELLSDDYKLYGFIRQRFHMHLNCLALNMTKH</sequence>
<evidence type="ECO:0000256" key="4">
    <source>
        <dbReference type="ARBA" id="ARBA00022692"/>
    </source>
</evidence>
<evidence type="ECO:0000256" key="8">
    <source>
        <dbReference type="ARBA" id="ARBA00023136"/>
    </source>
</evidence>
<dbReference type="OrthoDB" id="10019582at2759"/>
<dbReference type="Gene3D" id="3.40.50.300">
    <property type="entry name" value="P-loop containing nucleotide triphosphate hydrolases"/>
    <property type="match status" value="1"/>
</dbReference>
<dbReference type="SUPFAM" id="SSF52540">
    <property type="entry name" value="P-loop containing nucleoside triphosphate hydrolases"/>
    <property type="match status" value="1"/>
</dbReference>
<keyword evidence="9" id="KW-0325">Glycoprotein</keyword>
<dbReference type="InterPro" id="IPR005331">
    <property type="entry name" value="Sulfotransferase"/>
</dbReference>
<accession>A0A8J1XJ01</accession>
<evidence type="ECO:0000256" key="6">
    <source>
        <dbReference type="ARBA" id="ARBA00022989"/>
    </source>
</evidence>
<dbReference type="InterPro" id="IPR007734">
    <property type="entry name" value="Heparan_SO4_2-O-STrfase"/>
</dbReference>
<comment type="subcellular location">
    <subcellularLocation>
        <location evidence="1">Golgi apparatus membrane</location>
        <topology evidence="1">Single-pass type II membrane protein</topology>
    </subcellularLocation>
</comment>
<gene>
    <name evidence="10" type="ORF">OFUS_LOCUS3892</name>
</gene>
<evidence type="ECO:0000313" key="11">
    <source>
        <dbReference type="Proteomes" id="UP000749559"/>
    </source>
</evidence>
<keyword evidence="8" id="KW-0472">Membrane</keyword>
<organism evidence="10 11">
    <name type="scientific">Owenia fusiformis</name>
    <name type="common">Polychaete worm</name>
    <dbReference type="NCBI Taxonomy" id="6347"/>
    <lineage>
        <taxon>Eukaryota</taxon>
        <taxon>Metazoa</taxon>
        <taxon>Spiralia</taxon>
        <taxon>Lophotrochozoa</taxon>
        <taxon>Annelida</taxon>
        <taxon>Polychaeta</taxon>
        <taxon>Sedentaria</taxon>
        <taxon>Canalipalpata</taxon>
        <taxon>Sabellida</taxon>
        <taxon>Oweniida</taxon>
        <taxon>Oweniidae</taxon>
        <taxon>Owenia</taxon>
    </lineage>
</organism>
<dbReference type="GO" id="GO:0008146">
    <property type="term" value="F:sulfotransferase activity"/>
    <property type="evidence" value="ECO:0007669"/>
    <property type="project" value="InterPro"/>
</dbReference>
<keyword evidence="4" id="KW-0812">Transmembrane</keyword>
<keyword evidence="7" id="KW-0333">Golgi apparatus</keyword>
<dbReference type="Proteomes" id="UP000749559">
    <property type="component" value="Unassembled WGS sequence"/>
</dbReference>
<proteinExistence type="inferred from homology"/>
<protein>
    <submittedName>
        <fullName evidence="10">Uncharacterized protein</fullName>
    </submittedName>
</protein>
<evidence type="ECO:0000313" key="10">
    <source>
        <dbReference type="EMBL" id="CAH1776748.1"/>
    </source>
</evidence>
<reference evidence="10" key="1">
    <citation type="submission" date="2022-03" db="EMBL/GenBank/DDBJ databases">
        <authorList>
            <person name="Martin C."/>
        </authorList>
    </citation>
    <scope>NUCLEOTIDE SEQUENCE</scope>
</reference>
<keyword evidence="3" id="KW-0808">Transferase</keyword>
<evidence type="ECO:0000256" key="1">
    <source>
        <dbReference type="ARBA" id="ARBA00004323"/>
    </source>
</evidence>
<keyword evidence="5" id="KW-0735">Signal-anchor</keyword>
<evidence type="ECO:0000256" key="2">
    <source>
        <dbReference type="ARBA" id="ARBA00010569"/>
    </source>
</evidence>
<evidence type="ECO:0000256" key="9">
    <source>
        <dbReference type="ARBA" id="ARBA00023180"/>
    </source>
</evidence>
<evidence type="ECO:0000256" key="3">
    <source>
        <dbReference type="ARBA" id="ARBA00022679"/>
    </source>
</evidence>